<dbReference type="AlphaFoldDB" id="A0A9Q0TZM3"/>
<comment type="caution">
    <text evidence="2">The sequence shown here is derived from an EMBL/GenBank/DDBJ whole genome shotgun (WGS) entry which is preliminary data.</text>
</comment>
<name>A0A9Q0TZM3_SALVM</name>
<feature type="region of interest" description="Disordered" evidence="1">
    <location>
        <begin position="1"/>
        <end position="30"/>
    </location>
</feature>
<protein>
    <submittedName>
        <fullName evidence="2">Uncharacterized protein</fullName>
    </submittedName>
</protein>
<feature type="compositionally biased region" description="Polar residues" evidence="1">
    <location>
        <begin position="15"/>
        <end position="26"/>
    </location>
</feature>
<evidence type="ECO:0000313" key="2">
    <source>
        <dbReference type="EMBL" id="KAJ6720693.1"/>
    </source>
</evidence>
<keyword evidence="3" id="KW-1185">Reference proteome</keyword>
<proteinExistence type="predicted"/>
<dbReference type="Proteomes" id="UP001151529">
    <property type="component" value="Chromosome 10"/>
</dbReference>
<gene>
    <name evidence="2" type="ORF">OIU85_023864</name>
</gene>
<sequence>MREWPLNGVRLRPGTSDSTAAETSTPCGGGQYDKCGEVAAEAAEATPLSTEYLSAVSLCLKYMKELTEFEESEDRRPDPVPEYRVKTESVRYVPVRERGADVVVDVPP</sequence>
<accession>A0A9Q0TZM3</accession>
<organism evidence="2 3">
    <name type="scientific">Salix viminalis</name>
    <name type="common">Common osier</name>
    <name type="synonym">Basket willow</name>
    <dbReference type="NCBI Taxonomy" id="40686"/>
    <lineage>
        <taxon>Eukaryota</taxon>
        <taxon>Viridiplantae</taxon>
        <taxon>Streptophyta</taxon>
        <taxon>Embryophyta</taxon>
        <taxon>Tracheophyta</taxon>
        <taxon>Spermatophyta</taxon>
        <taxon>Magnoliopsida</taxon>
        <taxon>eudicotyledons</taxon>
        <taxon>Gunneridae</taxon>
        <taxon>Pentapetalae</taxon>
        <taxon>rosids</taxon>
        <taxon>fabids</taxon>
        <taxon>Malpighiales</taxon>
        <taxon>Salicaceae</taxon>
        <taxon>Saliceae</taxon>
        <taxon>Salix</taxon>
    </lineage>
</organism>
<evidence type="ECO:0000256" key="1">
    <source>
        <dbReference type="SAM" id="MobiDB-lite"/>
    </source>
</evidence>
<dbReference type="EMBL" id="JAPFFL010000006">
    <property type="protein sequence ID" value="KAJ6720693.1"/>
    <property type="molecule type" value="Genomic_DNA"/>
</dbReference>
<reference evidence="2" key="2">
    <citation type="journal article" date="2023" name="Int. J. Mol. Sci.">
        <title>De Novo Assembly and Annotation of 11 Diverse Shrub Willow (Salix) Genomes Reveals Novel Gene Organization in Sex-Linked Regions.</title>
        <authorList>
            <person name="Hyden B."/>
            <person name="Feng K."/>
            <person name="Yates T.B."/>
            <person name="Jawdy S."/>
            <person name="Cereghino C."/>
            <person name="Smart L.B."/>
            <person name="Muchero W."/>
        </authorList>
    </citation>
    <scope>NUCLEOTIDE SEQUENCE [LARGE SCALE GENOMIC DNA]</scope>
    <source>
        <tissue evidence="2">Shoot tip</tissue>
    </source>
</reference>
<evidence type="ECO:0000313" key="3">
    <source>
        <dbReference type="Proteomes" id="UP001151529"/>
    </source>
</evidence>
<reference evidence="2" key="1">
    <citation type="submission" date="2022-11" db="EMBL/GenBank/DDBJ databases">
        <authorList>
            <person name="Hyden B.L."/>
            <person name="Feng K."/>
            <person name="Yates T."/>
            <person name="Jawdy S."/>
            <person name="Smart L.B."/>
            <person name="Muchero W."/>
        </authorList>
    </citation>
    <scope>NUCLEOTIDE SEQUENCE</scope>
    <source>
        <tissue evidence="2">Shoot tip</tissue>
    </source>
</reference>